<evidence type="ECO:0000313" key="1">
    <source>
        <dbReference type="EMBL" id="EJW04330.1"/>
    </source>
</evidence>
<reference evidence="1 2" key="1">
    <citation type="submission" date="2011-08" db="EMBL/GenBank/DDBJ databases">
        <authorList>
            <person name="Liu Z.J."/>
            <person name="Shi F.L."/>
            <person name="Lu J.Q."/>
            <person name="Li M."/>
            <person name="Wang Z.L."/>
        </authorList>
    </citation>
    <scope>NUCLEOTIDE SEQUENCE [LARGE SCALE GENOMIC DNA]</scope>
    <source>
        <strain evidence="1 2">USNM 41457</strain>
    </source>
</reference>
<dbReference type="InParanoid" id="J9DP53"/>
<name>J9DP53_EDHAE</name>
<dbReference type="EMBL" id="AFBI03000020">
    <property type="protein sequence ID" value="EJW04330.1"/>
    <property type="molecule type" value="Genomic_DNA"/>
</dbReference>
<proteinExistence type="predicted"/>
<organism evidence="1 2">
    <name type="scientific">Edhazardia aedis (strain USNM 41457)</name>
    <name type="common">Microsporidian parasite</name>
    <dbReference type="NCBI Taxonomy" id="1003232"/>
    <lineage>
        <taxon>Eukaryota</taxon>
        <taxon>Fungi</taxon>
        <taxon>Fungi incertae sedis</taxon>
        <taxon>Microsporidia</taxon>
        <taxon>Edhazardia</taxon>
    </lineage>
</organism>
<sequence>MSAENRCTVNNFFYSKEMENKDVLKDELLVMFLETTDKKNFTQNVTYEFSKEEFLVMPKSKKEEKNTESYTKEDAKISQIEVLTSVDRENTNSVNKKKEIYKIHREIAEVLNKEKDIEILNYIITYSHNFYSSKKIDHMLCQLDYLLKLIDFEIDECLDSLIEILKNVGFENCNIKNIFVTFIYKSKLENMTKHINKIVIKTSHLINRVGFTCFKEFIFSKFMEFLDACVSLMNSNNKNLDNQTISKKQNSTVLGSDYLKNETCTGFEYKNHVYNSLKNLDNAEIKNIIEILLLEMLCYESLRINAFDFIIKYCGNTEAKNASEKLNLKVNFNNKKKLETCVNFKTKLISKNSKKIKKSNSNPDKINIVKIDNNEIQDENKQIDEVQISRNTPNLSNNINNIKFTVFDFENNFRDFFHFFVLFLFTKNDDIIENALKIISKILRNKKRNIKNIEMVYIMTKNNNPDDCFIQTSKKNIFDFLKKTFKDFSNYIIESMKNIQEKILNYNQNELNKIEKKDNINKDFNLITTNKKYSNESYKKYLNRKLRILKVIHKQILVSVKIQEKNYTNIQKISVNDHLHNILFSRTKLDEISKRILGIINLTHEHAERIFQLFYSDPKSCAKFIPKMIRHGLIITIEILTELVKALSLSYDERERKKILQIILKSHLDDKHALNLSVITNLDNDNFLSKSLLISKVLAPNFCNELDIFIKLCEVLANENDLRIVELILKLLKGKKNFFLKLLINGLVIVN</sequence>
<protein>
    <submittedName>
        <fullName evidence="1">Uncharacterized protein</fullName>
    </submittedName>
</protein>
<evidence type="ECO:0000313" key="2">
    <source>
        <dbReference type="Proteomes" id="UP000003163"/>
    </source>
</evidence>
<dbReference type="AlphaFoldDB" id="J9DP53"/>
<accession>J9DP53</accession>
<reference evidence="2" key="2">
    <citation type="submission" date="2015-07" db="EMBL/GenBank/DDBJ databases">
        <title>Contrasting host-pathogen interactions and genome evolution in two generalist and specialist microsporidian pathogens of mosquitoes.</title>
        <authorList>
            <consortium name="The Broad Institute Genomics Platform"/>
            <consortium name="The Broad Institute Genome Sequencing Center for Infectious Disease"/>
            <person name="Cuomo C.A."/>
            <person name="Sanscrainte N.D."/>
            <person name="Goldberg J.M."/>
            <person name="Heiman D."/>
            <person name="Young S."/>
            <person name="Zeng Q."/>
            <person name="Becnel J.J."/>
            <person name="Birren B.W."/>
        </authorList>
    </citation>
    <scope>NUCLEOTIDE SEQUENCE [LARGE SCALE GENOMIC DNA]</scope>
    <source>
        <strain evidence="2">USNM 41457</strain>
    </source>
</reference>
<gene>
    <name evidence="1" type="ORF">EDEG_01408</name>
</gene>
<dbReference type="VEuPathDB" id="MicrosporidiaDB:EDEG_01408"/>
<comment type="caution">
    <text evidence="1">The sequence shown here is derived from an EMBL/GenBank/DDBJ whole genome shotgun (WGS) entry which is preliminary data.</text>
</comment>
<dbReference type="OrthoDB" id="2191583at2759"/>
<dbReference type="Proteomes" id="UP000003163">
    <property type="component" value="Unassembled WGS sequence"/>
</dbReference>
<keyword evidence="2" id="KW-1185">Reference proteome</keyword>
<dbReference type="HOGENOM" id="CLU_370462_0_0_1"/>